<evidence type="ECO:0000313" key="2">
    <source>
        <dbReference type="EMBL" id="EDG5488947.1"/>
    </source>
</evidence>
<evidence type="ECO:0000313" key="4">
    <source>
        <dbReference type="Proteomes" id="UP000268418"/>
    </source>
</evidence>
<dbReference type="EMBL" id="AAMENP010000014">
    <property type="protein sequence ID" value="EDG5488947.1"/>
    <property type="molecule type" value="Genomic_DNA"/>
</dbReference>
<evidence type="ECO:0008006" key="5">
    <source>
        <dbReference type="Google" id="ProtNLM"/>
    </source>
</evidence>
<dbReference type="EMBL" id="RSSM01000017">
    <property type="protein sequence ID" value="MIS10408.1"/>
    <property type="molecule type" value="Genomic_DNA"/>
</dbReference>
<dbReference type="Proteomes" id="UP000268418">
    <property type="component" value="Unassembled WGS sequence"/>
</dbReference>
<evidence type="ECO:0000256" key="1">
    <source>
        <dbReference type="SAM" id="SignalP"/>
    </source>
</evidence>
<keyword evidence="1" id="KW-0732">Signal</keyword>
<name>A0A5E8MNA3_SALEN</name>
<gene>
    <name evidence="3" type="ORF">ACT96_23845</name>
    <name evidence="2" type="ORF">B6396_22260</name>
</gene>
<proteinExistence type="predicted"/>
<reference evidence="2" key="2">
    <citation type="submission" date="2018-07" db="EMBL/GenBank/DDBJ databases">
        <authorList>
            <consortium name="PulseNet: The National Subtyping Network for Foodborne Disease Surveillance"/>
            <person name="Tarr C.L."/>
            <person name="Trees E."/>
            <person name="Katz L.S."/>
            <person name="Carleton-Romer H.A."/>
            <person name="Stroika S."/>
            <person name="Kucerova Z."/>
            <person name="Roache K.F."/>
            <person name="Sabol A.L."/>
            <person name="Besser J."/>
            <person name="Gerner-Smidt P."/>
        </authorList>
    </citation>
    <scope>NUCLEOTIDE SEQUENCE</scope>
    <source>
        <strain evidence="2">PNUSAS010695</strain>
    </source>
</reference>
<feature type="signal peptide" evidence="1">
    <location>
        <begin position="1"/>
        <end position="21"/>
    </location>
</feature>
<accession>A0A5E8MNA3</accession>
<comment type="caution">
    <text evidence="3">The sequence shown here is derived from an EMBL/GenBank/DDBJ whole genome shotgun (WGS) entry which is preliminary data.</text>
</comment>
<reference evidence="3 4" key="1">
    <citation type="submission" date="2018-06" db="EMBL/GenBank/DDBJ databases">
        <authorList>
            <consortium name="GenomeTrakr network: Whole genome sequencing for foodborne pathogen traceback"/>
        </authorList>
    </citation>
    <scope>NUCLEOTIDE SEQUENCE [LARGE SCALE GENOMIC DNA]</scope>
    <source>
        <strain evidence="3 4">15MN00229</strain>
    </source>
</reference>
<dbReference type="AlphaFoldDB" id="A0A5E8MNA3"/>
<organism evidence="3 4">
    <name type="scientific">Salmonella enteritidis</name>
    <dbReference type="NCBI Taxonomy" id="149539"/>
    <lineage>
        <taxon>Bacteria</taxon>
        <taxon>Pseudomonadati</taxon>
        <taxon>Pseudomonadota</taxon>
        <taxon>Gammaproteobacteria</taxon>
        <taxon>Enterobacterales</taxon>
        <taxon>Enterobacteriaceae</taxon>
        <taxon>Salmonella</taxon>
    </lineage>
</organism>
<sequence>MIKFLKVAVLLSSTFAASCFAASSPVVDTNAAVVLEQIKTQNAETNALLKELVKQNAGRVSEQAQTSCYFDGKLYTQGAVVDEGKQFCGEENGSPKIRPIEKK</sequence>
<dbReference type="PROSITE" id="PS51257">
    <property type="entry name" value="PROKAR_LIPOPROTEIN"/>
    <property type="match status" value="1"/>
</dbReference>
<evidence type="ECO:0000313" key="3">
    <source>
        <dbReference type="EMBL" id="MIS10408.1"/>
    </source>
</evidence>
<feature type="chain" id="PRO_5036141027" description="DUF1496 domain-containing protein" evidence="1">
    <location>
        <begin position="22"/>
        <end position="103"/>
    </location>
</feature>
<protein>
    <recommendedName>
        <fullName evidence="5">DUF1496 domain-containing protein</fullName>
    </recommendedName>
</protein>